<dbReference type="KEGG" id="elut:CKA38_02475"/>
<accession>A0A2U8E0B7</accession>
<dbReference type="InterPro" id="IPR054597">
    <property type="entry name" value="FeeM_cat"/>
</dbReference>
<feature type="domain" description="N-acetyltransferase" evidence="2">
    <location>
        <begin position="10"/>
        <end position="173"/>
    </location>
</feature>
<evidence type="ECO:0000259" key="2">
    <source>
        <dbReference type="PROSITE" id="PS51186"/>
    </source>
</evidence>
<keyword evidence="4" id="KW-1185">Reference proteome</keyword>
<evidence type="ECO:0000313" key="4">
    <source>
        <dbReference type="Proteomes" id="UP000244896"/>
    </source>
</evidence>
<dbReference type="AlphaFoldDB" id="A0A2U8E0B7"/>
<dbReference type="GO" id="GO:0016747">
    <property type="term" value="F:acyltransferase activity, transferring groups other than amino-acyl groups"/>
    <property type="evidence" value="ECO:0007669"/>
    <property type="project" value="InterPro"/>
</dbReference>
<evidence type="ECO:0000313" key="3">
    <source>
        <dbReference type="EMBL" id="AWI08279.1"/>
    </source>
</evidence>
<feature type="compositionally biased region" description="Low complexity" evidence="1">
    <location>
        <begin position="263"/>
        <end position="324"/>
    </location>
</feature>
<feature type="compositionally biased region" description="Low complexity" evidence="1">
    <location>
        <begin position="222"/>
        <end position="255"/>
    </location>
</feature>
<feature type="compositionally biased region" description="Low complexity" evidence="1">
    <location>
        <begin position="193"/>
        <end position="204"/>
    </location>
</feature>
<dbReference type="InterPro" id="IPR016181">
    <property type="entry name" value="Acyl_CoA_acyltransferase"/>
</dbReference>
<organism evidence="3 4">
    <name type="scientific">Ereboglobus luteus</name>
    <dbReference type="NCBI Taxonomy" id="1796921"/>
    <lineage>
        <taxon>Bacteria</taxon>
        <taxon>Pseudomonadati</taxon>
        <taxon>Verrucomicrobiota</taxon>
        <taxon>Opitutia</taxon>
        <taxon>Opitutales</taxon>
        <taxon>Opitutaceae</taxon>
        <taxon>Ereboglobus</taxon>
    </lineage>
</organism>
<feature type="region of interest" description="Disordered" evidence="1">
    <location>
        <begin position="190"/>
        <end position="337"/>
    </location>
</feature>
<dbReference type="SUPFAM" id="SSF55729">
    <property type="entry name" value="Acyl-CoA N-acyltransferases (Nat)"/>
    <property type="match status" value="1"/>
</dbReference>
<dbReference type="Pfam" id="PF21926">
    <property type="entry name" value="FeeM"/>
    <property type="match status" value="1"/>
</dbReference>
<evidence type="ECO:0000256" key="1">
    <source>
        <dbReference type="SAM" id="MobiDB-lite"/>
    </source>
</evidence>
<dbReference type="Proteomes" id="UP000244896">
    <property type="component" value="Chromosome"/>
</dbReference>
<dbReference type="PROSITE" id="PS51186">
    <property type="entry name" value="GNAT"/>
    <property type="match status" value="1"/>
</dbReference>
<dbReference type="OrthoDB" id="389074at2"/>
<gene>
    <name evidence="3" type="ORF">CKA38_02475</name>
</gene>
<dbReference type="InterPro" id="IPR000182">
    <property type="entry name" value="GNAT_dom"/>
</dbReference>
<protein>
    <recommendedName>
        <fullName evidence="2">N-acetyltransferase domain-containing protein</fullName>
    </recommendedName>
</protein>
<name>A0A2U8E0B7_9BACT</name>
<proteinExistence type="predicted"/>
<sequence length="337" mass="36278">MADKNDQTEYIYKIATEDWEIEQIHRLNYRTFVEEIPQHAPNTDERLVDRFHAENTYIICLQDRRLMGMLAIRGTRPFSIDSKLANLDAYLPTGRSACEVRLLAVEPDARKTVVFPKLFEHAVRHCLHNGYDICIISATTRQLKLYRHLGFVPFGPLVGSEQAQYQPMYLTLENFGRTLEKSTVLRSSFVEGPAPSSTSSTSFPAPSPPPPRFARRSPAPPSRTAASCSSPAWPTSARASASSPARPMSRLCSAPAPSPTPLSPISSPFSAPPASSSPTANSANASQATPATPDSATTGSSSPGGTPSTWPRSPASPSASPPAAGYGLSITKRPPAS</sequence>
<dbReference type="Gene3D" id="3.40.630.30">
    <property type="match status" value="1"/>
</dbReference>
<dbReference type="EMBL" id="CP023004">
    <property type="protein sequence ID" value="AWI08279.1"/>
    <property type="molecule type" value="Genomic_DNA"/>
</dbReference>
<reference evidence="3 4" key="1">
    <citation type="journal article" date="2018" name="Syst. Appl. Microbiol.">
        <title>Ereboglobus luteus gen. nov. sp. nov. from cockroach guts, and new insights into the oxygen relationship of the genera Opitutus and Didymococcus (Verrucomicrobia: Opitutaceae).</title>
        <authorList>
            <person name="Tegtmeier D."/>
            <person name="Belitz A."/>
            <person name="Radek R."/>
            <person name="Heimerl T."/>
            <person name="Brune A."/>
        </authorList>
    </citation>
    <scope>NUCLEOTIDE SEQUENCE [LARGE SCALE GENOMIC DNA]</scope>
    <source>
        <strain evidence="3 4">Ho45</strain>
    </source>
</reference>